<evidence type="ECO:0000313" key="11">
    <source>
        <dbReference type="Proteomes" id="UP000309601"/>
    </source>
</evidence>
<feature type="compositionally biased region" description="Polar residues" evidence="4">
    <location>
        <begin position="147"/>
        <end position="161"/>
    </location>
</feature>
<dbReference type="Pfam" id="PF01730">
    <property type="entry name" value="UreF"/>
    <property type="match status" value="1"/>
</dbReference>
<feature type="domain" description="BHLH" evidence="5">
    <location>
        <begin position="338"/>
        <end position="416"/>
    </location>
</feature>
<dbReference type="Gene3D" id="4.10.280.10">
    <property type="entry name" value="Helix-loop-helix DNA-binding domain"/>
    <property type="match status" value="1"/>
</dbReference>
<dbReference type="GO" id="GO:0046983">
    <property type="term" value="F:protein dimerization activity"/>
    <property type="evidence" value="ECO:0007669"/>
    <property type="project" value="InterPro"/>
</dbReference>
<feature type="region of interest" description="Disordered" evidence="4">
    <location>
        <begin position="95"/>
        <end position="114"/>
    </location>
</feature>
<feature type="compositionally biased region" description="Polar residues" evidence="4">
    <location>
        <begin position="507"/>
        <end position="520"/>
    </location>
</feature>
<feature type="region of interest" description="Disordered" evidence="4">
    <location>
        <begin position="466"/>
        <end position="496"/>
    </location>
</feature>
<feature type="compositionally biased region" description="Low complexity" evidence="4">
    <location>
        <begin position="249"/>
        <end position="268"/>
    </location>
</feature>
<dbReference type="PROSITE" id="PS50888">
    <property type="entry name" value="BHLH"/>
    <property type="match status" value="1"/>
</dbReference>
<feature type="region of interest" description="Disordered" evidence="4">
    <location>
        <begin position="501"/>
        <end position="520"/>
    </location>
</feature>
<accession>A0A4T0QYR9</accession>
<dbReference type="Pfam" id="PF00010">
    <property type="entry name" value="HLH"/>
    <property type="match status" value="1"/>
</dbReference>
<evidence type="ECO:0000313" key="12">
    <source>
        <dbReference type="Proteomes" id="UP000310685"/>
    </source>
</evidence>
<evidence type="ECO:0000313" key="10">
    <source>
        <dbReference type="Proteomes" id="UP000305647"/>
    </source>
</evidence>
<evidence type="ECO:0000313" key="8">
    <source>
        <dbReference type="EMBL" id="TIC64102.1"/>
    </source>
</evidence>
<evidence type="ECO:0000256" key="2">
    <source>
        <dbReference type="ARBA" id="ARBA00023186"/>
    </source>
</evidence>
<dbReference type="InterPro" id="IPR011598">
    <property type="entry name" value="bHLH_dom"/>
</dbReference>
<dbReference type="InterPro" id="IPR002639">
    <property type="entry name" value="UreF"/>
</dbReference>
<dbReference type="Proteomes" id="UP000309601">
    <property type="component" value="Unassembled WGS sequence"/>
</dbReference>
<dbReference type="PANTHER" id="PTHR33620">
    <property type="entry name" value="UREASE ACCESSORY PROTEIN F"/>
    <property type="match status" value="1"/>
</dbReference>
<sequence>MSQSEFFDFMRDIDRNKEITVDDKPIDISDLNLKHFETEYYNGQQQQHIDAANQTIQQQQPSYLPTIDNYYNPQYTQPSEQDDIDLLLTPFLSPAQTPQSAFSQPRPTPSLTDDSASITQAEFFSPLTSPALHPVVPEYYSPRLGPQLSSSATNSPNTFQRPGSHASRRGATAEAKANKVRPSPVMKPVSSKLRKSSIKQDDNAAGSSDNSLSPINLDLDTAAMPPPPPPAASTSQQPADLAPITPATLMNLNNNNSTTSSSMSVNSSGTATPSNFNENYVQASPSLTPIIPGMNMTPRDFASMSLQNDANYANILTGRSTNPKHIELAQSEIQDNGSKRMSHKLAEQRRRDSLKHSFDDLRGLLPPVVDDDDTGGLSEGRLDLRLEMKDIDSAQINKGVSKVVLLKLANDYISILNHRISRRDNVIAGLRKQLAESRGEQSSDAEMKDFLNQIDGVEHELQQAALQAMGGEGEQRRKSVSESGNNKSGVGRGKGRIRGANKAAKQYLQQATQETHQKSMPSSADIEYLKLLLSDSNLPTGGFVASSGLESFVGHGYLSETKLVDFLAFSSENTSRTTLPFIKAVYAILELETSIDEKIDRLIRLDRIHEAQMLNNVNKRASKAQGIAMLTLYTKSFGNDALIGRFKLLTRKAQTEGHLAICWALMTATLGLPLYDSQQLSLFLQARSVLSAAVRLNIVGPYAAQKVLLHDVRQLVEVAFEAHKLANVDDDEGDDVDDIGPATTWPLIELLSSRHDMLHTRIFNS</sequence>
<dbReference type="Proteomes" id="UP000305647">
    <property type="component" value="Unassembled WGS sequence"/>
</dbReference>
<dbReference type="EMBL" id="SPRC01000030">
    <property type="protein sequence ID" value="TIB77937.1"/>
    <property type="molecule type" value="Genomic_DNA"/>
</dbReference>
<dbReference type="SMART" id="SM00353">
    <property type="entry name" value="HLH"/>
    <property type="match status" value="1"/>
</dbReference>
<keyword evidence="1" id="KW-0996">Nickel insertion</keyword>
<protein>
    <recommendedName>
        <fullName evidence="5">BHLH domain-containing protein</fullName>
    </recommendedName>
</protein>
<dbReference type="InterPro" id="IPR038277">
    <property type="entry name" value="UreF_sf"/>
</dbReference>
<dbReference type="SUPFAM" id="SSF47459">
    <property type="entry name" value="HLH, helix-loop-helix DNA-binding domain"/>
    <property type="match status" value="1"/>
</dbReference>
<dbReference type="Proteomes" id="UP000310708">
    <property type="component" value="Unassembled WGS sequence"/>
</dbReference>
<evidence type="ECO:0000256" key="1">
    <source>
        <dbReference type="ARBA" id="ARBA00022988"/>
    </source>
</evidence>
<evidence type="ECO:0000259" key="5">
    <source>
        <dbReference type="PROSITE" id="PS50888"/>
    </source>
</evidence>
<feature type="compositionally biased region" description="Polar residues" evidence="4">
    <location>
        <begin position="205"/>
        <end position="214"/>
    </location>
</feature>
<comment type="caution">
    <text evidence="7">The sequence shown here is derived from an EMBL/GenBank/DDBJ whole genome shotgun (WGS) entry which is preliminary data.</text>
</comment>
<dbReference type="PANTHER" id="PTHR33620:SF1">
    <property type="entry name" value="UREASE ACCESSORY PROTEIN F"/>
    <property type="match status" value="1"/>
</dbReference>
<dbReference type="Gene3D" id="1.10.4190.10">
    <property type="entry name" value="Urease accessory protein UreF"/>
    <property type="match status" value="1"/>
</dbReference>
<dbReference type="EMBL" id="SPRO01000024">
    <property type="protein sequence ID" value="TIC29841.1"/>
    <property type="molecule type" value="Genomic_DNA"/>
</dbReference>
<dbReference type="InterPro" id="IPR036638">
    <property type="entry name" value="HLH_DNA-bd_sf"/>
</dbReference>
<evidence type="ECO:0000313" key="13">
    <source>
        <dbReference type="Proteomes" id="UP000310708"/>
    </source>
</evidence>
<proteinExistence type="inferred from homology"/>
<name>A0A4T0QYR9_9BASI</name>
<dbReference type="EMBL" id="SPRX01000032">
    <property type="protein sequence ID" value="TIC64564.1"/>
    <property type="molecule type" value="Genomic_DNA"/>
</dbReference>
<dbReference type="Proteomes" id="UP000310685">
    <property type="component" value="Unassembled WGS sequence"/>
</dbReference>
<dbReference type="AlphaFoldDB" id="A0A4T0QYR9"/>
<gene>
    <name evidence="9" type="ORF">E3Q01_02690</name>
    <name evidence="8" type="ORF">E3Q02_02765</name>
    <name evidence="7" type="ORF">E3Q10_02419</name>
    <name evidence="6" type="ORF">E3Q22_02851</name>
</gene>
<organism evidence="7 10">
    <name type="scientific">Wallemia mellicola</name>
    <dbReference type="NCBI Taxonomy" id="1708541"/>
    <lineage>
        <taxon>Eukaryota</taxon>
        <taxon>Fungi</taxon>
        <taxon>Dikarya</taxon>
        <taxon>Basidiomycota</taxon>
        <taxon>Wallemiomycotina</taxon>
        <taxon>Wallemiomycetes</taxon>
        <taxon>Wallemiales</taxon>
        <taxon>Wallemiaceae</taxon>
        <taxon>Wallemia</taxon>
    </lineage>
</organism>
<evidence type="ECO:0000313" key="9">
    <source>
        <dbReference type="EMBL" id="TIC64564.1"/>
    </source>
</evidence>
<feature type="region of interest" description="Disordered" evidence="4">
    <location>
        <begin position="143"/>
        <end position="271"/>
    </location>
</feature>
<reference evidence="10 11" key="1">
    <citation type="submission" date="2019-03" db="EMBL/GenBank/DDBJ databases">
        <title>Sequencing 25 genomes of Wallemia mellicola.</title>
        <authorList>
            <person name="Gostincar C."/>
        </authorList>
    </citation>
    <scope>NUCLEOTIDE SEQUENCE [LARGE SCALE GENOMIC DNA]</scope>
    <source>
        <strain evidence="8 11">EXF-1274</strain>
        <strain evidence="6 12">EXF-6152</strain>
        <strain evidence="9 13">EXF-757</strain>
        <strain evidence="7 10">EXF-8738</strain>
    </source>
</reference>
<evidence type="ECO:0000256" key="3">
    <source>
        <dbReference type="ARBA" id="ARBA00046339"/>
    </source>
</evidence>
<keyword evidence="2" id="KW-0143">Chaperone</keyword>
<evidence type="ECO:0000313" key="6">
    <source>
        <dbReference type="EMBL" id="TIB77937.1"/>
    </source>
</evidence>
<dbReference type="EMBL" id="SPRW01000030">
    <property type="protein sequence ID" value="TIC64102.1"/>
    <property type="molecule type" value="Genomic_DNA"/>
</dbReference>
<dbReference type="GO" id="GO:0016151">
    <property type="term" value="F:nickel cation binding"/>
    <property type="evidence" value="ECO:0007669"/>
    <property type="project" value="InterPro"/>
</dbReference>
<evidence type="ECO:0000313" key="7">
    <source>
        <dbReference type="EMBL" id="TIC29841.1"/>
    </source>
</evidence>
<evidence type="ECO:0000256" key="4">
    <source>
        <dbReference type="SAM" id="MobiDB-lite"/>
    </source>
</evidence>
<comment type="similarity">
    <text evidence="3">Belongs to the UreF family.</text>
</comment>